<organism evidence="1 2">
    <name type="scientific">Saccharomyces arboricola (strain H-6 / AS 2.3317 / CBS 10644)</name>
    <name type="common">Yeast</name>
    <dbReference type="NCBI Taxonomy" id="1160507"/>
    <lineage>
        <taxon>Eukaryota</taxon>
        <taxon>Fungi</taxon>
        <taxon>Dikarya</taxon>
        <taxon>Ascomycota</taxon>
        <taxon>Saccharomycotina</taxon>
        <taxon>Saccharomycetes</taxon>
        <taxon>Saccharomycetales</taxon>
        <taxon>Saccharomycetaceae</taxon>
        <taxon>Saccharomyces</taxon>
    </lineage>
</organism>
<keyword evidence="2" id="KW-1185">Reference proteome</keyword>
<evidence type="ECO:0000313" key="2">
    <source>
        <dbReference type="Proteomes" id="UP000006968"/>
    </source>
</evidence>
<comment type="caution">
    <text evidence="1">The sequence shown here is derived from an EMBL/GenBank/DDBJ whole genome shotgun (WGS) entry which is preliminary data.</text>
</comment>
<dbReference type="Proteomes" id="UP000006968">
    <property type="component" value="Chromosome IV"/>
</dbReference>
<dbReference type="AlphaFoldDB" id="J8PQ37"/>
<accession>J8PQ37</accession>
<sequence length="254" mass="29114">MLRLLRKKVLVCNRRGSYIYSGLQKLLPLSSPLLLKARYLSTNNSNSEPHRAPKIDAPGFKKIFLVAIFGTLIFVKTVQSLDKNKPKTSLSEEEFENVVKGLKRRVAIFPHGEIDVTFSLLPTVDETRKILRRSQSNKTSEAQFVDPVKVIDYYRTSKDDRYEALLNEYYNKYGPDTYIDNLPTGMLVMLLGKYLKENYKVGDKVVVVNFPRSISDATKFENEVSIVSKILVPKESKDSKICKYYETVEKVDVI</sequence>
<dbReference type="HOGENOM" id="CLU_090420_0_0_1"/>
<protein>
    <submittedName>
        <fullName evidence="1">Fmp39p</fullName>
    </submittedName>
</protein>
<proteinExistence type="predicted"/>
<dbReference type="EMBL" id="ALIE01000042">
    <property type="protein sequence ID" value="EJS44255.1"/>
    <property type="molecule type" value="Genomic_DNA"/>
</dbReference>
<name>J8PQ37_SACAR</name>
<reference evidence="1 2" key="1">
    <citation type="journal article" date="2013" name="BMC Genomics">
        <title>High quality de novo sequencing and assembly of the Saccharomyces arboricolus genome.</title>
        <authorList>
            <person name="Liti G."/>
            <person name="Nguyen Ba A.N."/>
            <person name="Blythe M."/>
            <person name="Mueller C.A."/>
            <person name="Bergstroem A."/>
            <person name="Cubillos F.A."/>
            <person name="Dafhnis-Calas F."/>
            <person name="Khoshraftar S."/>
            <person name="Malla S."/>
            <person name="Mehta N."/>
            <person name="Siow C.C."/>
            <person name="Warringer J."/>
            <person name="Moses A.M."/>
            <person name="Louis E.J."/>
            <person name="Nieduszynski C.A."/>
        </authorList>
    </citation>
    <scope>NUCLEOTIDE SEQUENCE [LARGE SCALE GENOMIC DNA]</scope>
    <source>
        <strain evidence="2">H-6 / AS 2.3317 / CBS 10644</strain>
    </source>
</reference>
<dbReference type="OrthoDB" id="4081130at2759"/>
<evidence type="ECO:0000313" key="1">
    <source>
        <dbReference type="EMBL" id="EJS44255.1"/>
    </source>
</evidence>
<gene>
    <name evidence="1" type="ORF">SU7_0680</name>
</gene>